<keyword evidence="5" id="KW-0378">Hydrolase</keyword>
<dbReference type="InterPro" id="IPR027414">
    <property type="entry name" value="GH95_N_dom"/>
</dbReference>
<dbReference type="RefSeq" id="WP_326834760.1">
    <property type="nucleotide sequence ID" value="NZ_CP142149.1"/>
</dbReference>
<proteinExistence type="predicted"/>
<dbReference type="SUPFAM" id="SSF48208">
    <property type="entry name" value="Six-hairpin glycosidases"/>
    <property type="match status" value="1"/>
</dbReference>
<evidence type="ECO:0000313" key="5">
    <source>
        <dbReference type="EMBL" id="WSE31952.1"/>
    </source>
</evidence>
<dbReference type="InterPro" id="IPR049053">
    <property type="entry name" value="AFCA-like_C"/>
</dbReference>
<accession>A0ABZ1IDF7</accession>
<keyword evidence="1" id="KW-0732">Signal</keyword>
<sequence>MPEPGFSRRSLLGAAMAGGALALTNAAFARVASAAEPAAGSAPDQDYVLWFDEPATLWQEQAFPVGNGSAGAMIYGTVDSEQIQFNHDTLWTGGPGSHDEGHDYNFGNWYDERPTALADVRATIAATGSADTGPATAALGQTKWGYGAYQTFGDLFLDRAAPAGEVAGYRRQLDLATGLASVAFTTADGVTHQRELFASFPDHVIVTRLSASRRGQVSFTARLATADNRTVAYSAQDGRITMRGALTDNGLVFEAQVRVLAEGGRVSTDAAGTVTVTGADAATLVLVPGTDYAPVYPHYRGEDPHRTVTSTVDSAVRRGHGALRARHLADHRALFGRVRVDLGQQPTTLPTDEALQQFKQARNQGQIPADPQLEMLHFQIGRYLLIGSSRAGSRPANLQGVWNDSTTPDWQSDYTTNINLEMNYWPSDVTNLPETVPPLVDFIEGLREPGRVTARELCGVPDGFAAMSHVNVFGYTGVSTNAATWAPESTAWLVRQLWEHYLFTMDEDFLRRRAYPILKEHTRFWLGYLVSDTDGSLVVSPSFSPELGPFTAGATYSQTIVWDLFSNTLAAAKVVGDHAYQPELARTLAKLDPGLRIGSWGQLQEWKTDLDEQDNGHRHMSFSYPLFPGHQITAEGTPEFYEAARVAVAARTSHTAQNDIGWNRAQKINVFARLRDGDQAREQLDHLLWRNTFANFLNDWPFQIDGNFGVASGVAEMLVQSHAGFVEVLPALPTGWATGSFRGLRARGAFTVNAWWTAGRTTKVEVTSDAGSDLRLRATLLAAPVRIHTTGGPTPRFTVRDHELSLPTRRGATYTVTPA</sequence>
<name>A0ABZ1IDF7_9PSEU</name>
<evidence type="ECO:0000313" key="6">
    <source>
        <dbReference type="Proteomes" id="UP001330812"/>
    </source>
</evidence>
<feature type="domain" description="Glycosyl hydrolase family 95 N-terminal" evidence="2">
    <location>
        <begin position="49"/>
        <end position="293"/>
    </location>
</feature>
<dbReference type="InterPro" id="IPR016518">
    <property type="entry name" value="Alpha-L-fucosidase"/>
</dbReference>
<evidence type="ECO:0000256" key="1">
    <source>
        <dbReference type="SAM" id="SignalP"/>
    </source>
</evidence>
<dbReference type="Pfam" id="PF22124">
    <property type="entry name" value="Glyco_hydro_95_cat"/>
    <property type="match status" value="1"/>
</dbReference>
<dbReference type="EMBL" id="CP142149">
    <property type="protein sequence ID" value="WSE31952.1"/>
    <property type="molecule type" value="Genomic_DNA"/>
</dbReference>
<dbReference type="InterPro" id="IPR012341">
    <property type="entry name" value="6hp_glycosidase-like_sf"/>
</dbReference>
<evidence type="ECO:0000259" key="2">
    <source>
        <dbReference type="Pfam" id="PF14498"/>
    </source>
</evidence>
<dbReference type="PANTHER" id="PTHR31084">
    <property type="entry name" value="ALPHA-L-FUCOSIDASE 2"/>
    <property type="match status" value="1"/>
</dbReference>
<dbReference type="Gene3D" id="1.50.10.10">
    <property type="match status" value="1"/>
</dbReference>
<dbReference type="GO" id="GO:0016787">
    <property type="term" value="F:hydrolase activity"/>
    <property type="evidence" value="ECO:0007669"/>
    <property type="project" value="UniProtKB-KW"/>
</dbReference>
<dbReference type="InterPro" id="IPR008928">
    <property type="entry name" value="6-hairpin_glycosidase_sf"/>
</dbReference>
<feature type="chain" id="PRO_5045859979" evidence="1">
    <location>
        <begin position="30"/>
        <end position="819"/>
    </location>
</feature>
<protein>
    <submittedName>
        <fullName evidence="5">Glycoside hydrolase family 95 protein</fullName>
    </submittedName>
</protein>
<keyword evidence="6" id="KW-1185">Reference proteome</keyword>
<dbReference type="Gene3D" id="2.60.40.1180">
    <property type="entry name" value="Golgi alpha-mannosidase II"/>
    <property type="match status" value="1"/>
</dbReference>
<dbReference type="InterPro" id="IPR006311">
    <property type="entry name" value="TAT_signal"/>
</dbReference>
<dbReference type="PIRSF" id="PIRSF007663">
    <property type="entry name" value="UCP007663"/>
    <property type="match status" value="1"/>
</dbReference>
<dbReference type="PROSITE" id="PS51318">
    <property type="entry name" value="TAT"/>
    <property type="match status" value="1"/>
</dbReference>
<feature type="signal peptide" evidence="1">
    <location>
        <begin position="1"/>
        <end position="29"/>
    </location>
</feature>
<feature type="domain" description="Glycosyl hydrolase family 95 catalytic" evidence="4">
    <location>
        <begin position="322"/>
        <end position="718"/>
    </location>
</feature>
<organism evidence="5 6">
    <name type="scientific">Amycolatopsis rhabdoformis</name>
    <dbReference type="NCBI Taxonomy" id="1448059"/>
    <lineage>
        <taxon>Bacteria</taxon>
        <taxon>Bacillati</taxon>
        <taxon>Actinomycetota</taxon>
        <taxon>Actinomycetes</taxon>
        <taxon>Pseudonocardiales</taxon>
        <taxon>Pseudonocardiaceae</taxon>
        <taxon>Amycolatopsis</taxon>
    </lineage>
</organism>
<dbReference type="Pfam" id="PF14498">
    <property type="entry name" value="Glyco_hyd_65N_2"/>
    <property type="match status" value="1"/>
</dbReference>
<dbReference type="InterPro" id="IPR013780">
    <property type="entry name" value="Glyco_hydro_b"/>
</dbReference>
<gene>
    <name evidence="5" type="ORF">VSH64_07490</name>
</gene>
<dbReference type="Pfam" id="PF21307">
    <property type="entry name" value="Glyco_hydro_95_C"/>
    <property type="match status" value="1"/>
</dbReference>
<dbReference type="InterPro" id="IPR054363">
    <property type="entry name" value="GH95_cat"/>
</dbReference>
<feature type="domain" description="Alpha fucosidase A-like C-terminal" evidence="3">
    <location>
        <begin position="720"/>
        <end position="816"/>
    </location>
</feature>
<reference evidence="5 6" key="1">
    <citation type="journal article" date="2015" name="Int. J. Syst. Evol. Microbiol.">
        <title>Amycolatopsis rhabdoformis sp. nov., an actinomycete isolated from a tropical forest soil.</title>
        <authorList>
            <person name="Souza W.R."/>
            <person name="Silva R.E."/>
            <person name="Goodfellow M."/>
            <person name="Busarakam K."/>
            <person name="Figueiro F.S."/>
            <person name="Ferreira D."/>
            <person name="Rodrigues-Filho E."/>
            <person name="Moraes L.A.B."/>
            <person name="Zucchi T.D."/>
        </authorList>
    </citation>
    <scope>NUCLEOTIDE SEQUENCE [LARGE SCALE GENOMIC DNA]</scope>
    <source>
        <strain evidence="5 6">NCIMB 14900</strain>
    </source>
</reference>
<dbReference type="Proteomes" id="UP001330812">
    <property type="component" value="Chromosome"/>
</dbReference>
<dbReference type="Gene3D" id="2.70.98.50">
    <property type="entry name" value="putative glycoside hydrolase family protein from bacillus halodurans"/>
    <property type="match status" value="1"/>
</dbReference>
<dbReference type="PANTHER" id="PTHR31084:SF0">
    <property type="entry name" value="ALPHA-L-FUCOSIDASE 2"/>
    <property type="match status" value="1"/>
</dbReference>
<evidence type="ECO:0000259" key="4">
    <source>
        <dbReference type="Pfam" id="PF22124"/>
    </source>
</evidence>
<evidence type="ECO:0000259" key="3">
    <source>
        <dbReference type="Pfam" id="PF21307"/>
    </source>
</evidence>